<accession>A0AAN1CRM4</accession>
<dbReference type="EMBL" id="CP016177">
    <property type="protein sequence ID" value="ANO32688.1"/>
    <property type="molecule type" value="Genomic_DNA"/>
</dbReference>
<protein>
    <submittedName>
        <fullName evidence="1">Uncharacterized protein</fullName>
    </submittedName>
</protein>
<dbReference type="AlphaFoldDB" id="A0AAN1CRM4"/>
<name>A0AAN1CRM4_9VIBR</name>
<gene>
    <name evidence="1" type="ORF">A6E01_05490</name>
</gene>
<evidence type="ECO:0000313" key="2">
    <source>
        <dbReference type="Proteomes" id="UP000092018"/>
    </source>
</evidence>
<organism evidence="1 2">
    <name type="scientific">Vibrio breoganii</name>
    <dbReference type="NCBI Taxonomy" id="553239"/>
    <lineage>
        <taxon>Bacteria</taxon>
        <taxon>Pseudomonadati</taxon>
        <taxon>Pseudomonadota</taxon>
        <taxon>Gammaproteobacteria</taxon>
        <taxon>Vibrionales</taxon>
        <taxon>Vibrionaceae</taxon>
        <taxon>Vibrio</taxon>
    </lineage>
</organism>
<proteinExistence type="predicted"/>
<dbReference type="Proteomes" id="UP000092018">
    <property type="component" value="Chromosome 1"/>
</dbReference>
<sequence length="59" mass="6279">MGVCRKCSIGGKGVLLGSSVVLALSEPKLKAHYQRFTTNQLDRNNEASSLIAGFLATAR</sequence>
<dbReference type="KEGG" id="vbr:A6E01_05490"/>
<evidence type="ECO:0000313" key="1">
    <source>
        <dbReference type="EMBL" id="ANO32688.1"/>
    </source>
</evidence>
<reference evidence="1 2" key="1">
    <citation type="submission" date="2016-06" db="EMBL/GenBank/DDBJ databases">
        <title>Adaptive Radiation by Waves of Gene Transfer Leads to Fine-Scale Resource Partitioning in Marine Microbes.</title>
        <authorList>
            <person name="Hehemann J.-H."/>
            <person name="Arevalo P."/>
            <person name="Datta M.S."/>
            <person name="Yu X."/>
            <person name="Corzett C."/>
            <person name="Henschel A."/>
            <person name="Preheim S.P."/>
            <person name="Timberlake S."/>
            <person name="Alm E.J."/>
            <person name="Polz M.F."/>
        </authorList>
    </citation>
    <scope>NUCLEOTIDE SEQUENCE [LARGE SCALE GENOMIC DNA]</scope>
    <source>
        <strain evidence="1 2">FF50</strain>
    </source>
</reference>